<dbReference type="PANTHER" id="PTHR19862">
    <property type="entry name" value="WD REPEAT-CONTAINING PROTEIN 48"/>
    <property type="match status" value="1"/>
</dbReference>
<feature type="region of interest" description="Disordered" evidence="5">
    <location>
        <begin position="671"/>
        <end position="693"/>
    </location>
</feature>
<dbReference type="InterPro" id="IPR051246">
    <property type="entry name" value="WDR48"/>
</dbReference>
<dbReference type="PROSITE" id="PS00678">
    <property type="entry name" value="WD_REPEATS_1"/>
    <property type="match status" value="1"/>
</dbReference>
<sequence length="1212" mass="133650">MAPPKRRVSYVIPPPVDHVPRLKLPALAVPRYGSPRPLILPSRSLPTHDQPERDVHPRHRLGVMALTLDTTTLLEGRASPGGILYTGGRDGQVISWDLNLPFRKRRNADLSHAQAARWERLTGMADDTLVAMETEEDSRDGDILGDVKESSGKWKDRNETRDGLPYEHQWELDLDTPEFHPWAHFRQCVQLHTDWINDVLLCNYNQMVITASSDGTVKSWNPHTNPSTEPSTIGLHADYVRCLALSRERNWVASGSFDRTIKLWDLTRSSSVPEPLLALNPPDPAAPKASIYALAFDPYGHIIASGSPERVVRMWDPRSGKRVGKLVGHTDNIRAMLISEDAKYLLTGSADASIKLWSLSSQRCLYTFTHHTDSVWALHSPHPSLEVFYSGDKSGIICKVDVEGCGDVADGTCIVLSKDSDASEGINKIVTADDGLLWAASGSSSISRWKLPRRVRGRTIEEGEIIVTDSLGTTIRKKRVSLGTESGWSPSPLQHQGRRDEVLLYSGVSSTSLLRLTSPNGPSSPSSHIARSRDVEVATLYSAASIVSIPGRRSPFRGAFQQHPATMSPPNTLRNMRSFASMSIPDHEPHHDTRPAHELPELASDAEPYNKAPDSVIPGSHGLVRAILLNDRIHALTVDTKGEVAVWDIARAVCRGRYAKEDVRAACRCSSTSGSSLSRHSESALGDREKSPREALEVVRERIEGEAVVSPWSSVDTKTGVLTVHISDRCFEAEMYADEAGYEDKRFSDEQRLNIGKWVLRNLFLGFIKEEQRNRRRREDQVSDSSPPSHSNFHRDSAPSHIDLDGNFPGRYSSDSSTRSSSRAPISTAVITSPYASPAIIPLLSATTKPSYLLPSMIPLSTSDTNQTLHSTLPSPNNRTPMPIRTHGLDMPPALAGRDIDYFSPRSLRPSTAAGAEGEFPGWSDPSPTKVGPESPISATPTSAGGLMGRLKNFGKAPSRRPTIEAPPGIPIASSAIPKDISTVPEQSDVKPTKTPAQALLSGPISPPSSSEIPTLILPPNLTVMMSDESYPGWRTVYRGNVSNMWADVYTLEEMMPLWLLEYVLTNKAPAPPNIKISFILLPWPNPDPGGEQLPELLNTAQSKLTASKFLRVKKLTYHVHDKLEKISTRPSSPTLPSSPTVSPFNTRSHRVKPEETYEILCNDSVLSLDMTLTAVRQYFWRQSSELVMHYRLRKREPLPNDGIDTLVDRGS</sequence>
<evidence type="ECO:0000313" key="6">
    <source>
        <dbReference type="EMBL" id="KIM65302.1"/>
    </source>
</evidence>
<keyword evidence="3" id="KW-0677">Repeat</keyword>
<dbReference type="Proteomes" id="UP000053989">
    <property type="component" value="Unassembled WGS sequence"/>
</dbReference>
<dbReference type="CDD" id="cd17041">
    <property type="entry name" value="Ubl_WDR48"/>
    <property type="match status" value="1"/>
</dbReference>
<dbReference type="PANTHER" id="PTHR19862:SF14">
    <property type="entry name" value="WD REPEAT-CONTAINING PROTEIN 48"/>
    <property type="match status" value="1"/>
</dbReference>
<name>A0A0C3AK23_9AGAM</name>
<gene>
    <name evidence="6" type="ORF">SCLCIDRAFT_1212471</name>
</gene>
<feature type="repeat" description="WD" evidence="4">
    <location>
        <begin position="326"/>
        <end position="367"/>
    </location>
</feature>
<dbReference type="CDD" id="cd00200">
    <property type="entry name" value="WD40"/>
    <property type="match status" value="1"/>
</dbReference>
<feature type="repeat" description="WD" evidence="4">
    <location>
        <begin position="233"/>
        <end position="274"/>
    </location>
</feature>
<dbReference type="PRINTS" id="PR00320">
    <property type="entry name" value="GPROTEINBRPT"/>
</dbReference>
<evidence type="ECO:0000256" key="4">
    <source>
        <dbReference type="PROSITE-ProRule" id="PRU00221"/>
    </source>
</evidence>
<dbReference type="InterPro" id="IPR015943">
    <property type="entry name" value="WD40/YVTN_repeat-like_dom_sf"/>
</dbReference>
<dbReference type="EMBL" id="KN822023">
    <property type="protein sequence ID" value="KIM65302.1"/>
    <property type="molecule type" value="Genomic_DNA"/>
</dbReference>
<feature type="compositionally biased region" description="Low complexity" evidence="5">
    <location>
        <begin position="964"/>
        <end position="978"/>
    </location>
</feature>
<feature type="region of interest" description="Disordered" evidence="5">
    <location>
        <begin position="774"/>
        <end position="825"/>
    </location>
</feature>
<feature type="region of interest" description="Disordered" evidence="5">
    <location>
        <begin position="134"/>
        <end position="156"/>
    </location>
</feature>
<feature type="compositionally biased region" description="Basic and acidic residues" evidence="5">
    <location>
        <begin position="793"/>
        <end position="804"/>
    </location>
</feature>
<feature type="compositionally biased region" description="Basic and acidic residues" evidence="5">
    <location>
        <begin position="679"/>
        <end position="693"/>
    </location>
</feature>
<evidence type="ECO:0000256" key="2">
    <source>
        <dbReference type="ARBA" id="ARBA00022574"/>
    </source>
</evidence>
<dbReference type="FunCoup" id="A0A0C3AK23">
    <property type="interactions" value="621"/>
</dbReference>
<dbReference type="PROSITE" id="PS50294">
    <property type="entry name" value="WD_REPEATS_REGION"/>
    <property type="match status" value="3"/>
</dbReference>
<feature type="repeat" description="WD" evidence="4">
    <location>
        <begin position="189"/>
        <end position="221"/>
    </location>
</feature>
<accession>A0A0C3AK23</accession>
<evidence type="ECO:0000256" key="5">
    <source>
        <dbReference type="SAM" id="MobiDB-lite"/>
    </source>
</evidence>
<dbReference type="GO" id="GO:0043130">
    <property type="term" value="F:ubiquitin binding"/>
    <property type="evidence" value="ECO:0007669"/>
    <property type="project" value="TreeGrafter"/>
</dbReference>
<organism evidence="6 7">
    <name type="scientific">Scleroderma citrinum Foug A</name>
    <dbReference type="NCBI Taxonomy" id="1036808"/>
    <lineage>
        <taxon>Eukaryota</taxon>
        <taxon>Fungi</taxon>
        <taxon>Dikarya</taxon>
        <taxon>Basidiomycota</taxon>
        <taxon>Agaricomycotina</taxon>
        <taxon>Agaricomycetes</taxon>
        <taxon>Agaricomycetidae</taxon>
        <taxon>Boletales</taxon>
        <taxon>Sclerodermatineae</taxon>
        <taxon>Sclerodermataceae</taxon>
        <taxon>Scleroderma</taxon>
    </lineage>
</organism>
<dbReference type="AlphaFoldDB" id="A0A0C3AK23"/>
<feature type="repeat" description="WD" evidence="4">
    <location>
        <begin position="284"/>
        <end position="325"/>
    </location>
</feature>
<keyword evidence="7" id="KW-1185">Reference proteome</keyword>
<comment type="similarity">
    <text evidence="1">Belongs to the WD repeat WDR48 family.</text>
</comment>
<dbReference type="Pfam" id="PF11816">
    <property type="entry name" value="DUF3337"/>
    <property type="match status" value="1"/>
</dbReference>
<evidence type="ECO:0000313" key="7">
    <source>
        <dbReference type="Proteomes" id="UP000053989"/>
    </source>
</evidence>
<protein>
    <submittedName>
        <fullName evidence="6">Uncharacterized protein</fullName>
    </submittedName>
</protein>
<reference evidence="7" key="2">
    <citation type="submission" date="2015-01" db="EMBL/GenBank/DDBJ databases">
        <title>Evolutionary Origins and Diversification of the Mycorrhizal Mutualists.</title>
        <authorList>
            <consortium name="DOE Joint Genome Institute"/>
            <consortium name="Mycorrhizal Genomics Consortium"/>
            <person name="Kohler A."/>
            <person name="Kuo A."/>
            <person name="Nagy L.G."/>
            <person name="Floudas D."/>
            <person name="Copeland A."/>
            <person name="Barry K.W."/>
            <person name="Cichocki N."/>
            <person name="Veneault-Fourrey C."/>
            <person name="LaButti K."/>
            <person name="Lindquist E.A."/>
            <person name="Lipzen A."/>
            <person name="Lundell T."/>
            <person name="Morin E."/>
            <person name="Murat C."/>
            <person name="Riley R."/>
            <person name="Ohm R."/>
            <person name="Sun H."/>
            <person name="Tunlid A."/>
            <person name="Henrissat B."/>
            <person name="Grigoriev I.V."/>
            <person name="Hibbett D.S."/>
            <person name="Martin F."/>
        </authorList>
    </citation>
    <scope>NUCLEOTIDE SEQUENCE [LARGE SCALE GENOMIC DNA]</scope>
    <source>
        <strain evidence="7">Foug A</strain>
    </source>
</reference>
<feature type="compositionally biased region" description="Low complexity" evidence="5">
    <location>
        <begin position="1129"/>
        <end position="1144"/>
    </location>
</feature>
<dbReference type="SMART" id="SM00320">
    <property type="entry name" value="WD40"/>
    <property type="match status" value="8"/>
</dbReference>
<dbReference type="InParanoid" id="A0A0C3AK23"/>
<proteinExistence type="inferred from homology"/>
<keyword evidence="2 4" id="KW-0853">WD repeat</keyword>
<dbReference type="Gene3D" id="2.130.10.10">
    <property type="entry name" value="YVTN repeat-like/Quinoprotein amine dehydrogenase"/>
    <property type="match status" value="2"/>
</dbReference>
<dbReference type="HOGENOM" id="CLU_002197_1_0_1"/>
<feature type="compositionally biased region" description="Basic and acidic residues" evidence="5">
    <location>
        <begin position="140"/>
        <end position="156"/>
    </location>
</feature>
<feature type="compositionally biased region" description="Low complexity" evidence="5">
    <location>
        <begin position="1000"/>
        <end position="1013"/>
    </location>
</feature>
<feature type="region of interest" description="Disordered" evidence="5">
    <location>
        <begin position="1127"/>
        <end position="1149"/>
    </location>
</feature>
<dbReference type="SUPFAM" id="SSF50978">
    <property type="entry name" value="WD40 repeat-like"/>
    <property type="match status" value="1"/>
</dbReference>
<feature type="region of interest" description="Disordered" evidence="5">
    <location>
        <begin position="907"/>
        <end position="1013"/>
    </location>
</feature>
<dbReference type="InterPro" id="IPR019775">
    <property type="entry name" value="WD40_repeat_CS"/>
</dbReference>
<dbReference type="PROSITE" id="PS50082">
    <property type="entry name" value="WD_REPEATS_2"/>
    <property type="match status" value="4"/>
</dbReference>
<evidence type="ECO:0000256" key="1">
    <source>
        <dbReference type="ARBA" id="ARBA00006917"/>
    </source>
</evidence>
<dbReference type="InterPro" id="IPR020472">
    <property type="entry name" value="WD40_PAC1"/>
</dbReference>
<dbReference type="Pfam" id="PF00400">
    <property type="entry name" value="WD40"/>
    <property type="match status" value="5"/>
</dbReference>
<feature type="compositionally biased region" description="Low complexity" evidence="5">
    <location>
        <begin position="811"/>
        <end position="823"/>
    </location>
</feature>
<evidence type="ECO:0000256" key="3">
    <source>
        <dbReference type="ARBA" id="ARBA00022737"/>
    </source>
</evidence>
<dbReference type="GO" id="GO:0000724">
    <property type="term" value="P:double-strand break repair via homologous recombination"/>
    <property type="evidence" value="ECO:0007669"/>
    <property type="project" value="TreeGrafter"/>
</dbReference>
<reference evidence="6 7" key="1">
    <citation type="submission" date="2014-04" db="EMBL/GenBank/DDBJ databases">
        <authorList>
            <consortium name="DOE Joint Genome Institute"/>
            <person name="Kuo A."/>
            <person name="Kohler A."/>
            <person name="Nagy L.G."/>
            <person name="Floudas D."/>
            <person name="Copeland A."/>
            <person name="Barry K.W."/>
            <person name="Cichocki N."/>
            <person name="Veneault-Fourrey C."/>
            <person name="LaButti K."/>
            <person name="Lindquist E.A."/>
            <person name="Lipzen A."/>
            <person name="Lundell T."/>
            <person name="Morin E."/>
            <person name="Murat C."/>
            <person name="Sun H."/>
            <person name="Tunlid A."/>
            <person name="Henrissat B."/>
            <person name="Grigoriev I.V."/>
            <person name="Hibbett D.S."/>
            <person name="Martin F."/>
            <person name="Nordberg H.P."/>
            <person name="Cantor M.N."/>
            <person name="Hua S.X."/>
        </authorList>
    </citation>
    <scope>NUCLEOTIDE SEQUENCE [LARGE SCALE GENOMIC DNA]</scope>
    <source>
        <strain evidence="6 7">Foug A</strain>
    </source>
</reference>
<dbReference type="InterPro" id="IPR001680">
    <property type="entry name" value="WD40_rpt"/>
</dbReference>
<dbReference type="InterPro" id="IPR036322">
    <property type="entry name" value="WD40_repeat_dom_sf"/>
</dbReference>
<dbReference type="OrthoDB" id="2421129at2759"/>
<dbReference type="STRING" id="1036808.A0A0C3AK23"/>
<dbReference type="InterPro" id="IPR021772">
    <property type="entry name" value="WDR48/Bun107"/>
</dbReference>